<evidence type="ECO:0000256" key="1">
    <source>
        <dbReference type="SAM" id="MobiDB-lite"/>
    </source>
</evidence>
<name>A0A8S0WBA2_CYCAE</name>
<feature type="compositionally biased region" description="Polar residues" evidence="1">
    <location>
        <begin position="1"/>
        <end position="12"/>
    </location>
</feature>
<evidence type="ECO:0000313" key="3">
    <source>
        <dbReference type="Proteomes" id="UP000467700"/>
    </source>
</evidence>
<accession>A0A8S0WBA2</accession>
<organism evidence="2 3">
    <name type="scientific">Cyclocybe aegerita</name>
    <name type="common">Black poplar mushroom</name>
    <name type="synonym">Agrocybe aegerita</name>
    <dbReference type="NCBI Taxonomy" id="1973307"/>
    <lineage>
        <taxon>Eukaryota</taxon>
        <taxon>Fungi</taxon>
        <taxon>Dikarya</taxon>
        <taxon>Basidiomycota</taxon>
        <taxon>Agaricomycotina</taxon>
        <taxon>Agaricomycetes</taxon>
        <taxon>Agaricomycetidae</taxon>
        <taxon>Agaricales</taxon>
        <taxon>Agaricineae</taxon>
        <taxon>Bolbitiaceae</taxon>
        <taxon>Cyclocybe</taxon>
    </lineage>
</organism>
<reference evidence="2 3" key="1">
    <citation type="submission" date="2020-01" db="EMBL/GenBank/DDBJ databases">
        <authorList>
            <person name="Gupta K D."/>
        </authorList>
    </citation>
    <scope>NUCLEOTIDE SEQUENCE [LARGE SCALE GENOMIC DNA]</scope>
</reference>
<feature type="region of interest" description="Disordered" evidence="1">
    <location>
        <begin position="1"/>
        <end position="103"/>
    </location>
</feature>
<sequence>MAPAKSTRTLTSKALAKPKEGTRAPVKSTEGTKVDKTSNMPAKSSEGTKAARKISNAPAKSTEGVKAMKMSNPPGKSTKGAKATRKISDAPAKSAEGVKAAKTSSIALSSEILDLTSLSECESDSGDSDCDLTVTYQSFGQPVKCHKTSHP</sequence>
<protein>
    <submittedName>
        <fullName evidence="2">Uncharacterized protein</fullName>
    </submittedName>
</protein>
<dbReference type="Proteomes" id="UP000467700">
    <property type="component" value="Unassembled WGS sequence"/>
</dbReference>
<comment type="caution">
    <text evidence="2">The sequence shown here is derived from an EMBL/GenBank/DDBJ whole genome shotgun (WGS) entry which is preliminary data.</text>
</comment>
<dbReference type="AlphaFoldDB" id="A0A8S0WBA2"/>
<proteinExistence type="predicted"/>
<evidence type="ECO:0000313" key="2">
    <source>
        <dbReference type="EMBL" id="CAA7269608.1"/>
    </source>
</evidence>
<dbReference type="EMBL" id="CACVBS010000079">
    <property type="protein sequence ID" value="CAA7269608.1"/>
    <property type="molecule type" value="Genomic_DNA"/>
</dbReference>
<keyword evidence="3" id="KW-1185">Reference proteome</keyword>
<gene>
    <name evidence="2" type="ORF">AAE3_LOCUS11934</name>
</gene>
<feature type="compositionally biased region" description="Polar residues" evidence="1">
    <location>
        <begin position="37"/>
        <end position="47"/>
    </location>
</feature>